<keyword evidence="9" id="KW-0106">Calcium</keyword>
<keyword evidence="7" id="KW-0732">Signal</keyword>
<keyword evidence="12" id="KW-0472">Membrane</keyword>
<keyword evidence="5" id="KW-0109">Calcium transport</keyword>
<dbReference type="Pfam" id="PF06682">
    <property type="entry name" value="SARAF"/>
    <property type="match status" value="1"/>
</dbReference>
<evidence type="ECO:0000256" key="13">
    <source>
        <dbReference type="ARBA" id="ARBA00031116"/>
    </source>
</evidence>
<organism evidence="15 16">
    <name type="scientific">Muraenolepis orangiensis</name>
    <name type="common">Patagonian moray cod</name>
    <dbReference type="NCBI Taxonomy" id="630683"/>
    <lineage>
        <taxon>Eukaryota</taxon>
        <taxon>Metazoa</taxon>
        <taxon>Chordata</taxon>
        <taxon>Craniata</taxon>
        <taxon>Vertebrata</taxon>
        <taxon>Euteleostomi</taxon>
        <taxon>Actinopterygii</taxon>
        <taxon>Neopterygii</taxon>
        <taxon>Teleostei</taxon>
        <taxon>Neoteleostei</taxon>
        <taxon>Acanthomorphata</taxon>
        <taxon>Zeiogadaria</taxon>
        <taxon>Gadariae</taxon>
        <taxon>Gadiformes</taxon>
        <taxon>Muraenolepidoidei</taxon>
        <taxon>Muraenolepididae</taxon>
        <taxon>Muraenolepis</taxon>
    </lineage>
</organism>
<name>A0A9Q0D6C2_9TELE</name>
<evidence type="ECO:0000313" key="15">
    <source>
        <dbReference type="EMBL" id="KAJ3582735.1"/>
    </source>
</evidence>
<sequence length="335" mass="35345">VLTLHRGQFTAAGGRSSPVPQLRCTGGSAGCGAVVPEAVQCTNKGWDGVDVQWECKTDLDNSYQFGRIEVSCEGYSHPEDAFVLKGSCGLEYTLELTEEGRARRRSSSFSHHGSSKQSGGFGEFASNFFSAFSGDNNNNKQQQHPHHHGNQQHHQGSSSDGSGGLVVVGVLLLLAFGVYKLFLSRNSAQDGGGHRRQGGQPDDGRGYHRDDDNDGAPPPPPGFKPSFNAYPGAPPPPYGFQSDYSGGGGSGRRQYPRQHNNNIGGMPGGGANFWTGLGTGGVLGYLFGGQRNRPHGYHSNHSSFSASSHIPPPAPSPGFSSGSRTAAGFGGTKRR</sequence>
<evidence type="ECO:0000256" key="4">
    <source>
        <dbReference type="ARBA" id="ARBA00022448"/>
    </source>
</evidence>
<keyword evidence="16" id="KW-1185">Reference proteome</keyword>
<comment type="subcellular location">
    <subcellularLocation>
        <location evidence="1">Endoplasmic reticulum membrane</location>
        <topology evidence="1">Single-pass type I membrane protein</topology>
    </subcellularLocation>
</comment>
<evidence type="ECO:0000256" key="10">
    <source>
        <dbReference type="ARBA" id="ARBA00022989"/>
    </source>
</evidence>
<dbReference type="PANTHER" id="PTHR15929:SF0">
    <property type="entry name" value="STORE-OPERATED CALCIUM ENTRY-ASSOCIATED REGULATORY FACTOR"/>
    <property type="match status" value="1"/>
</dbReference>
<keyword evidence="6" id="KW-0812">Transmembrane</keyword>
<evidence type="ECO:0000256" key="9">
    <source>
        <dbReference type="ARBA" id="ARBA00022837"/>
    </source>
</evidence>
<evidence type="ECO:0000256" key="8">
    <source>
        <dbReference type="ARBA" id="ARBA00022824"/>
    </source>
</evidence>
<gene>
    <name evidence="15" type="ORF">NHX12_000308</name>
</gene>
<dbReference type="OrthoDB" id="20303at2759"/>
<feature type="compositionally biased region" description="Basic and acidic residues" evidence="14">
    <location>
        <begin position="202"/>
        <end position="211"/>
    </location>
</feature>
<feature type="region of interest" description="Disordered" evidence="14">
    <location>
        <begin position="297"/>
        <end position="335"/>
    </location>
</feature>
<evidence type="ECO:0000256" key="7">
    <source>
        <dbReference type="ARBA" id="ARBA00022729"/>
    </source>
</evidence>
<evidence type="ECO:0000256" key="6">
    <source>
        <dbReference type="ARBA" id="ARBA00022692"/>
    </source>
</evidence>
<dbReference type="EMBL" id="JANIIK010000774">
    <property type="protein sequence ID" value="KAJ3582735.1"/>
    <property type="molecule type" value="Genomic_DNA"/>
</dbReference>
<dbReference type="AlphaFoldDB" id="A0A9Q0D6C2"/>
<feature type="compositionally biased region" description="Low complexity" evidence="14">
    <location>
        <begin position="299"/>
        <end position="309"/>
    </location>
</feature>
<feature type="region of interest" description="Disordered" evidence="14">
    <location>
        <begin position="187"/>
        <end position="264"/>
    </location>
</feature>
<accession>A0A9Q0D6C2</accession>
<dbReference type="GO" id="GO:0006816">
    <property type="term" value="P:calcium ion transport"/>
    <property type="evidence" value="ECO:0007669"/>
    <property type="project" value="UniProtKB-KW"/>
</dbReference>
<evidence type="ECO:0000256" key="1">
    <source>
        <dbReference type="ARBA" id="ARBA00004115"/>
    </source>
</evidence>
<feature type="region of interest" description="Disordered" evidence="14">
    <location>
        <begin position="132"/>
        <end position="161"/>
    </location>
</feature>
<keyword evidence="8" id="KW-0256">Endoplasmic reticulum</keyword>
<evidence type="ECO:0000256" key="3">
    <source>
        <dbReference type="ARBA" id="ARBA00016584"/>
    </source>
</evidence>
<evidence type="ECO:0000256" key="14">
    <source>
        <dbReference type="SAM" id="MobiDB-lite"/>
    </source>
</evidence>
<comment type="similarity">
    <text evidence="2">Belongs to the SARAF family.</text>
</comment>
<evidence type="ECO:0000256" key="12">
    <source>
        <dbReference type="ARBA" id="ARBA00023136"/>
    </source>
</evidence>
<dbReference type="InterPro" id="IPR009567">
    <property type="entry name" value="SARAF"/>
</dbReference>
<proteinExistence type="inferred from homology"/>
<dbReference type="Proteomes" id="UP001148018">
    <property type="component" value="Unassembled WGS sequence"/>
</dbReference>
<feature type="non-terminal residue" evidence="15">
    <location>
        <position position="335"/>
    </location>
</feature>
<dbReference type="GO" id="GO:0005789">
    <property type="term" value="C:endoplasmic reticulum membrane"/>
    <property type="evidence" value="ECO:0007669"/>
    <property type="project" value="UniProtKB-SubCell"/>
</dbReference>
<dbReference type="GO" id="GO:2001256">
    <property type="term" value="P:regulation of store-operated calcium entry"/>
    <property type="evidence" value="ECO:0007669"/>
    <property type="project" value="InterPro"/>
</dbReference>
<evidence type="ECO:0000256" key="11">
    <source>
        <dbReference type="ARBA" id="ARBA00023065"/>
    </source>
</evidence>
<protein>
    <recommendedName>
        <fullName evidence="3">Store-operated calcium entry-associated regulatory factor</fullName>
    </recommendedName>
    <alternativeName>
        <fullName evidence="13">Transmembrane protein 66</fullName>
    </alternativeName>
</protein>
<evidence type="ECO:0000256" key="2">
    <source>
        <dbReference type="ARBA" id="ARBA00006833"/>
    </source>
</evidence>
<reference evidence="15" key="1">
    <citation type="submission" date="2022-07" db="EMBL/GenBank/DDBJ databases">
        <title>Chromosome-level genome of Muraenolepis orangiensis.</title>
        <authorList>
            <person name="Kim J."/>
        </authorList>
    </citation>
    <scope>NUCLEOTIDE SEQUENCE</scope>
    <source>
        <strain evidence="15">KU_S4_2022</strain>
        <tissue evidence="15">Muscle</tissue>
    </source>
</reference>
<dbReference type="PANTHER" id="PTHR15929">
    <property type="entry name" value="STORE-OPERATED CALCIUM ENTRY-ASSOCIATED REGULATORY FACTOR"/>
    <property type="match status" value="1"/>
</dbReference>
<keyword evidence="11" id="KW-0406">Ion transport</keyword>
<evidence type="ECO:0000256" key="5">
    <source>
        <dbReference type="ARBA" id="ARBA00022568"/>
    </source>
</evidence>
<keyword evidence="4" id="KW-0813">Transport</keyword>
<comment type="caution">
    <text evidence="15">The sequence shown here is derived from an EMBL/GenBank/DDBJ whole genome shotgun (WGS) entry which is preliminary data.</text>
</comment>
<keyword evidence="10" id="KW-1133">Transmembrane helix</keyword>
<evidence type="ECO:0000313" key="16">
    <source>
        <dbReference type="Proteomes" id="UP001148018"/>
    </source>
</evidence>